<dbReference type="SUPFAM" id="SSF56935">
    <property type="entry name" value="Porins"/>
    <property type="match status" value="1"/>
</dbReference>
<protein>
    <submittedName>
        <fullName evidence="2">Exopolysaccharide biosynthesis operon protein EpsL</fullName>
    </submittedName>
</protein>
<gene>
    <name evidence="2" type="ORF">HNQ60_003593</name>
</gene>
<dbReference type="EMBL" id="JACHHZ010000004">
    <property type="protein sequence ID" value="MBB6094706.1"/>
    <property type="molecule type" value="Genomic_DNA"/>
</dbReference>
<accession>A0A841HPB2</accession>
<organism evidence="2 3">
    <name type="scientific">Povalibacter uvarum</name>
    <dbReference type="NCBI Taxonomy" id="732238"/>
    <lineage>
        <taxon>Bacteria</taxon>
        <taxon>Pseudomonadati</taxon>
        <taxon>Pseudomonadota</taxon>
        <taxon>Gammaproteobacteria</taxon>
        <taxon>Steroidobacterales</taxon>
        <taxon>Steroidobacteraceae</taxon>
        <taxon>Povalibacter</taxon>
    </lineage>
</organism>
<name>A0A841HPB2_9GAMM</name>
<evidence type="ECO:0000313" key="2">
    <source>
        <dbReference type="EMBL" id="MBB6094706.1"/>
    </source>
</evidence>
<dbReference type="Pfam" id="PF10082">
    <property type="entry name" value="BBP2_2"/>
    <property type="match status" value="1"/>
</dbReference>
<dbReference type="AlphaFoldDB" id="A0A841HPB2"/>
<feature type="chain" id="PRO_5033000176" evidence="1">
    <location>
        <begin position="33"/>
        <end position="419"/>
    </location>
</feature>
<reference evidence="2 3" key="1">
    <citation type="submission" date="2020-08" db="EMBL/GenBank/DDBJ databases">
        <title>Genomic Encyclopedia of Type Strains, Phase IV (KMG-IV): sequencing the most valuable type-strain genomes for metagenomic binning, comparative biology and taxonomic classification.</title>
        <authorList>
            <person name="Goeker M."/>
        </authorList>
    </citation>
    <scope>NUCLEOTIDE SEQUENCE [LARGE SCALE GENOMIC DNA]</scope>
    <source>
        <strain evidence="2 3">DSM 26723</strain>
    </source>
</reference>
<evidence type="ECO:0000256" key="1">
    <source>
        <dbReference type="SAM" id="SignalP"/>
    </source>
</evidence>
<dbReference type="InterPro" id="IPR018759">
    <property type="entry name" value="BBP2_2"/>
</dbReference>
<comment type="caution">
    <text evidence="2">The sequence shown here is derived from an EMBL/GenBank/DDBJ whole genome shotgun (WGS) entry which is preliminary data.</text>
</comment>
<keyword evidence="3" id="KW-1185">Reference proteome</keyword>
<dbReference type="Proteomes" id="UP000588068">
    <property type="component" value="Unassembled WGS sequence"/>
</dbReference>
<keyword evidence="1" id="KW-0732">Signal</keyword>
<sequence>MNTPRRKHVRARSGPACAICIPALLAAASASAANSPDAADPIQFFVMDRYMYDDNLFRVPDGLLESDPAIARPQSLEDYVNRASAGLRLRLDASRQVFHADVRIDDVRYDRNDDLNYTGGSADLLWNFEVGSNWSGKLFGQYDKQQASLANYRFFQKDIVDVAAYGGEVRYKIGSRWRIMGGIAAADTDHSADLRQTENFESTTSRGAIEYETPAGSVFALDYRFTEADFPVAESLAGAPRGYEESEPGIRIEYAYSVKTQFYGHLGYVDRDYDDPLSGDYSGEVWDVRMLWEPRSKLTFDLKAWHKLKAYADAESDYYEGDGVSIGPTWEATTKLKLAAEFSYEKQDYLGSALFLGPIVDPIESGREDEVKGAQFSLDYTPRDLISFGLAYRWVDRESNRDFRGYDANMASAQIKLTF</sequence>
<proteinExistence type="predicted"/>
<feature type="signal peptide" evidence="1">
    <location>
        <begin position="1"/>
        <end position="32"/>
    </location>
</feature>
<evidence type="ECO:0000313" key="3">
    <source>
        <dbReference type="Proteomes" id="UP000588068"/>
    </source>
</evidence>